<name>A0ABV8SSF5_9GAMM</name>
<dbReference type="InterPro" id="IPR010281">
    <property type="entry name" value="DUF885"/>
</dbReference>
<gene>
    <name evidence="2" type="ORF">ACFPN2_12570</name>
</gene>
<dbReference type="Proteomes" id="UP001595904">
    <property type="component" value="Unassembled WGS sequence"/>
</dbReference>
<evidence type="ECO:0000256" key="1">
    <source>
        <dbReference type="SAM" id="SignalP"/>
    </source>
</evidence>
<keyword evidence="3" id="KW-1185">Reference proteome</keyword>
<sequence length="596" mass="66844">MQRPKLLFVLAYTLLLPCLALAQANQASRSTVDAFFARFTDEWVRADPDLATSSRYFSGEEQAQLEQQLTPRTRAYTLERIKRAKRGLADLAKFDRSKMNESQRVSAELMQWQLEQVAASEAFLDYDFPLEQFNGANVGLVETFTLRHPLVKPSDATNYVTRMKLIGPRMDEAVAEAKQLVTRKMVPPRFIVESTLKSMRSFSDVAPAQNPLVTAFAQRIQTIEGLSSAQRSELQAQATRIVTEQVYPSWHRAIALLESLLPKTTNDAGLWRFEGGDQAYAYALGRFTTTKLTAEEIHQIGLQQVARIEGEMDAIFRKLGRTEGSVAARSAKLREDLAYPDPTSDSSRAAIMRDIDGMIADALKRSPTLFDLQPKSPVVAQPFPRFREASAAANYNRAPLDGSRSAIFQMPLRPQRMTKFGLRTLVYHETVPGHHFQIALEQENTDLPKFRQARVLGGISALSEGWALYAEKLVAENGWYEGDPEGLLGMLDAQLFRARRLVVDTGLHAKKWTRQQAIDYGLEASEVDRYVVFPGQACSYMIGQLQILELRDRARAALGDKWSPQQFHNVVLRTGSVPLELLGREVDRYVAGAAAN</sequence>
<dbReference type="Pfam" id="PF05960">
    <property type="entry name" value="DUF885"/>
    <property type="match status" value="1"/>
</dbReference>
<dbReference type="PANTHER" id="PTHR33361">
    <property type="entry name" value="GLR0591 PROTEIN"/>
    <property type="match status" value="1"/>
</dbReference>
<evidence type="ECO:0000313" key="3">
    <source>
        <dbReference type="Proteomes" id="UP001595904"/>
    </source>
</evidence>
<dbReference type="RefSeq" id="WP_380596980.1">
    <property type="nucleotide sequence ID" value="NZ_JBHSDU010000003.1"/>
</dbReference>
<proteinExistence type="predicted"/>
<organism evidence="2 3">
    <name type="scientific">Steroidobacter flavus</name>
    <dbReference type="NCBI Taxonomy" id="1842136"/>
    <lineage>
        <taxon>Bacteria</taxon>
        <taxon>Pseudomonadati</taxon>
        <taxon>Pseudomonadota</taxon>
        <taxon>Gammaproteobacteria</taxon>
        <taxon>Steroidobacterales</taxon>
        <taxon>Steroidobacteraceae</taxon>
        <taxon>Steroidobacter</taxon>
    </lineage>
</organism>
<feature type="chain" id="PRO_5045259246" evidence="1">
    <location>
        <begin position="23"/>
        <end position="596"/>
    </location>
</feature>
<evidence type="ECO:0000313" key="2">
    <source>
        <dbReference type="EMBL" id="MFC4309917.1"/>
    </source>
</evidence>
<keyword evidence="1" id="KW-0732">Signal</keyword>
<dbReference type="EMBL" id="JBHSDU010000003">
    <property type="protein sequence ID" value="MFC4309917.1"/>
    <property type="molecule type" value="Genomic_DNA"/>
</dbReference>
<dbReference type="PANTHER" id="PTHR33361:SF2">
    <property type="entry name" value="DUF885 DOMAIN-CONTAINING PROTEIN"/>
    <property type="match status" value="1"/>
</dbReference>
<reference evidence="3" key="1">
    <citation type="journal article" date="2019" name="Int. J. Syst. Evol. Microbiol.">
        <title>The Global Catalogue of Microorganisms (GCM) 10K type strain sequencing project: providing services to taxonomists for standard genome sequencing and annotation.</title>
        <authorList>
            <consortium name="The Broad Institute Genomics Platform"/>
            <consortium name="The Broad Institute Genome Sequencing Center for Infectious Disease"/>
            <person name="Wu L."/>
            <person name="Ma J."/>
        </authorList>
    </citation>
    <scope>NUCLEOTIDE SEQUENCE [LARGE SCALE GENOMIC DNA]</scope>
    <source>
        <strain evidence="3">CGMCC 1.10759</strain>
    </source>
</reference>
<feature type="signal peptide" evidence="1">
    <location>
        <begin position="1"/>
        <end position="22"/>
    </location>
</feature>
<protein>
    <submittedName>
        <fullName evidence="2">DUF885 domain-containing protein</fullName>
    </submittedName>
</protein>
<comment type="caution">
    <text evidence="2">The sequence shown here is derived from an EMBL/GenBank/DDBJ whole genome shotgun (WGS) entry which is preliminary data.</text>
</comment>
<accession>A0ABV8SSF5</accession>